<feature type="domain" description="VOC" evidence="1">
    <location>
        <begin position="3"/>
        <end position="118"/>
    </location>
</feature>
<accession>A0A168J940</accession>
<name>A0A168J940_9BACL</name>
<evidence type="ECO:0000259" key="1">
    <source>
        <dbReference type="PROSITE" id="PS51819"/>
    </source>
</evidence>
<sequence>MPKICVISIYVSNMELAKQFYCGKLGFEVSQEYDETLVELEHEGIPVILQQVEQSAQTDYPNHSQVVLGLQTDNLVHSIAEMTSKGIEVIYDTPQPCPPGYYSAIKDPFDNVIEILEFS</sequence>
<dbReference type="Proteomes" id="UP000077355">
    <property type="component" value="Unassembled WGS sequence"/>
</dbReference>
<dbReference type="InterPro" id="IPR004360">
    <property type="entry name" value="Glyas_Fos-R_dOase_dom"/>
</dbReference>
<keyword evidence="3" id="KW-1185">Reference proteome</keyword>
<reference evidence="2 3" key="1">
    <citation type="submission" date="2016-03" db="EMBL/GenBank/DDBJ databases">
        <title>Draft genome sequence of Paenibacillus antarcticus CECT 5836.</title>
        <authorList>
            <person name="Shin S.-K."/>
            <person name="Yi H."/>
        </authorList>
    </citation>
    <scope>NUCLEOTIDE SEQUENCE [LARGE SCALE GENOMIC DNA]</scope>
    <source>
        <strain evidence="2 3">CECT 5836</strain>
    </source>
</reference>
<organism evidence="2 3">
    <name type="scientific">Paenibacillus antarcticus</name>
    <dbReference type="NCBI Taxonomy" id="253703"/>
    <lineage>
        <taxon>Bacteria</taxon>
        <taxon>Bacillati</taxon>
        <taxon>Bacillota</taxon>
        <taxon>Bacilli</taxon>
        <taxon>Bacillales</taxon>
        <taxon>Paenibacillaceae</taxon>
        <taxon>Paenibacillus</taxon>
    </lineage>
</organism>
<dbReference type="RefSeq" id="WP_068653116.1">
    <property type="nucleotide sequence ID" value="NZ_CP043611.1"/>
</dbReference>
<dbReference type="Gene3D" id="3.10.180.10">
    <property type="entry name" value="2,3-Dihydroxybiphenyl 1,2-Dioxygenase, domain 1"/>
    <property type="match status" value="1"/>
</dbReference>
<dbReference type="InterPro" id="IPR037523">
    <property type="entry name" value="VOC_core"/>
</dbReference>
<dbReference type="AlphaFoldDB" id="A0A168J940"/>
<dbReference type="Pfam" id="PF00903">
    <property type="entry name" value="Glyoxalase"/>
    <property type="match status" value="1"/>
</dbReference>
<protein>
    <submittedName>
        <fullName evidence="2">Glyoxalase</fullName>
    </submittedName>
</protein>
<evidence type="ECO:0000313" key="2">
    <source>
        <dbReference type="EMBL" id="OAB40311.1"/>
    </source>
</evidence>
<dbReference type="EMBL" id="LVJI01000054">
    <property type="protein sequence ID" value="OAB40311.1"/>
    <property type="molecule type" value="Genomic_DNA"/>
</dbReference>
<dbReference type="InterPro" id="IPR029068">
    <property type="entry name" value="Glyas_Bleomycin-R_OHBP_Dase"/>
</dbReference>
<dbReference type="SUPFAM" id="SSF54593">
    <property type="entry name" value="Glyoxalase/Bleomycin resistance protein/Dihydroxybiphenyl dioxygenase"/>
    <property type="match status" value="1"/>
</dbReference>
<dbReference type="OrthoDB" id="3826308at2"/>
<evidence type="ECO:0000313" key="3">
    <source>
        <dbReference type="Proteomes" id="UP000077355"/>
    </source>
</evidence>
<dbReference type="PROSITE" id="PS51819">
    <property type="entry name" value="VOC"/>
    <property type="match status" value="1"/>
</dbReference>
<comment type="caution">
    <text evidence="2">The sequence shown here is derived from an EMBL/GenBank/DDBJ whole genome shotgun (WGS) entry which is preliminary data.</text>
</comment>
<proteinExistence type="predicted"/>
<gene>
    <name evidence="2" type="ORF">PBAT_23695</name>
</gene>